<dbReference type="SMART" id="SM00086">
    <property type="entry name" value="PAC"/>
    <property type="match status" value="2"/>
</dbReference>
<dbReference type="PROSITE" id="PS50112">
    <property type="entry name" value="PAS"/>
    <property type="match status" value="1"/>
</dbReference>
<dbReference type="Gene3D" id="3.30.565.10">
    <property type="entry name" value="Histidine kinase-like ATPase, C-terminal domain"/>
    <property type="match status" value="1"/>
</dbReference>
<dbReference type="Proteomes" id="UP001221302">
    <property type="component" value="Unassembled WGS sequence"/>
</dbReference>
<dbReference type="GO" id="GO:0000155">
    <property type="term" value="F:phosphorelay sensor kinase activity"/>
    <property type="evidence" value="ECO:0007669"/>
    <property type="project" value="InterPro"/>
</dbReference>
<evidence type="ECO:0000256" key="2">
    <source>
        <dbReference type="ARBA" id="ARBA00012438"/>
    </source>
</evidence>
<dbReference type="SUPFAM" id="SSF55785">
    <property type="entry name" value="PYP-like sensor domain (PAS domain)"/>
    <property type="match status" value="2"/>
</dbReference>
<reference evidence="12" key="1">
    <citation type="submission" date="2023-03" db="EMBL/GenBank/DDBJ databases">
        <title>Stygiobacter electus gen. nov., sp. nov., facultatively anaerobic thermotolerant bacterium of the class Ignavibacteria from a well of Yessentuki mineral water deposit.</title>
        <authorList>
            <person name="Podosokorskaya O.A."/>
            <person name="Elcheninov A.G."/>
            <person name="Petrova N.F."/>
            <person name="Zavarzina D.G."/>
            <person name="Kublanov I.V."/>
            <person name="Merkel A.Y."/>
        </authorList>
    </citation>
    <scope>NUCLEOTIDE SEQUENCE</scope>
    <source>
        <strain evidence="12">09-Me</strain>
    </source>
</reference>
<dbReference type="InterPro" id="IPR003594">
    <property type="entry name" value="HATPase_dom"/>
</dbReference>
<feature type="domain" description="Histidine kinase" evidence="9">
    <location>
        <begin position="565"/>
        <end position="820"/>
    </location>
</feature>
<dbReference type="Pfam" id="PF08448">
    <property type="entry name" value="PAS_4"/>
    <property type="match status" value="1"/>
</dbReference>
<evidence type="ECO:0000256" key="5">
    <source>
        <dbReference type="ARBA" id="ARBA00022777"/>
    </source>
</evidence>
<dbReference type="NCBIfam" id="TIGR00229">
    <property type="entry name" value="sensory_box"/>
    <property type="match status" value="2"/>
</dbReference>
<dbReference type="InterPro" id="IPR000700">
    <property type="entry name" value="PAS-assoc_C"/>
</dbReference>
<dbReference type="PANTHER" id="PTHR43065">
    <property type="entry name" value="SENSOR HISTIDINE KINASE"/>
    <property type="match status" value="1"/>
</dbReference>
<evidence type="ECO:0000259" key="10">
    <source>
        <dbReference type="PROSITE" id="PS50112"/>
    </source>
</evidence>
<evidence type="ECO:0000313" key="12">
    <source>
        <dbReference type="EMBL" id="MDF1610822.1"/>
    </source>
</evidence>
<protein>
    <recommendedName>
        <fullName evidence="2">histidine kinase</fullName>
        <ecNumber evidence="2">2.7.13.3</ecNumber>
    </recommendedName>
</protein>
<evidence type="ECO:0000256" key="8">
    <source>
        <dbReference type="SAM" id="Coils"/>
    </source>
</evidence>
<dbReference type="PRINTS" id="PR00344">
    <property type="entry name" value="BCTRLSENSOR"/>
</dbReference>
<dbReference type="Pfam" id="PF02518">
    <property type="entry name" value="HATPase_c"/>
    <property type="match status" value="1"/>
</dbReference>
<evidence type="ECO:0000256" key="1">
    <source>
        <dbReference type="ARBA" id="ARBA00000085"/>
    </source>
</evidence>
<name>A0AAE3NZ75_9BACT</name>
<sequence length="824" mass="95423">MGKIFASLKELMNFINLFETPVYVEDENNYVNFINNSFINFFNVSSNEKQFKIDDLFHFSEIKVKVNKKNHSEELTFKIVEFINPEIKKYKFRDFAFNCFVKEPYKNYSVHFLLDETGLLSEIKFLQKEKILFDNLLRLTSDAIYFKDKNGIYVLVNKNYCSKIELNENDILNKSPVDLISYSNLNESMIEDSEVLNNKKIIFNKIEKVLMKNGEHHWYLTSKFPILNEKNNVIGLFSISKDITNQKNIEIENERLINFQKLISNVSTIFLKNTYSNFNKVLVNVLKEIYNFFNAFYIAVYQLNEKENIYEKISEYPVTPIKINLNNISYYKKWYDKLSKGEFIFEDKNDISENEKDYFEKNKVHKLYLIPLFNFSTFTGFIVIHLSLQGNTWGKDFPNMINILSEIISNSFSNNEAEKYRIEAEEEMLKLLRAVNQSNDAILILDNNLKIEYVNNIYTSITGLPFEELLGQYPTFLTNEINIKWNVKDVIPSLRKGLPANAIFQGKKNDGNSYWGQLSISPIKNFHDEITNYLVLIEDITEKIIADTRREVSQKLESIGQLAAGIAHEINTPMQYIGDNNKFVETSLSNLNLFIKELLNELESRSNLCEDVTAKIKALKEKFDIEFLLEETPLALKQSEEGIKRVTTIIKAMKDFAHPGDKQMAYADINRGIEVTATISKNEWKYYSDLNLELDPNLPLVYCLIDEINQVILNMIINSSHAIQEKYKDSKEKLGLIKISTTQEENYAVINISDNGTGINPNIINRIYDPFFTTKEVGKGTGQGLSIAHDIIVNKHKGFINVKSELGLGTTFTIKLPIKGKSNE</sequence>
<evidence type="ECO:0000256" key="3">
    <source>
        <dbReference type="ARBA" id="ARBA00022679"/>
    </source>
</evidence>
<dbReference type="InterPro" id="IPR036890">
    <property type="entry name" value="HATPase_C_sf"/>
</dbReference>
<evidence type="ECO:0000259" key="9">
    <source>
        <dbReference type="PROSITE" id="PS50109"/>
    </source>
</evidence>
<dbReference type="SUPFAM" id="SSF55874">
    <property type="entry name" value="ATPase domain of HSP90 chaperone/DNA topoisomerase II/histidine kinase"/>
    <property type="match status" value="1"/>
</dbReference>
<keyword evidence="3" id="KW-0808">Transferase</keyword>
<dbReference type="SMART" id="SM00387">
    <property type="entry name" value="HATPase_c"/>
    <property type="match status" value="1"/>
</dbReference>
<feature type="coiled-coil region" evidence="8">
    <location>
        <begin position="595"/>
        <end position="622"/>
    </location>
</feature>
<keyword evidence="7" id="KW-0902">Two-component regulatory system</keyword>
<gene>
    <name evidence="12" type="ORF">P0M35_01545</name>
</gene>
<evidence type="ECO:0000256" key="7">
    <source>
        <dbReference type="ARBA" id="ARBA00023012"/>
    </source>
</evidence>
<dbReference type="PANTHER" id="PTHR43065:SF46">
    <property type="entry name" value="C4-DICARBOXYLATE TRANSPORT SENSOR PROTEIN DCTB"/>
    <property type="match status" value="1"/>
</dbReference>
<dbReference type="EMBL" id="JARGDL010000001">
    <property type="protein sequence ID" value="MDF1610822.1"/>
    <property type="molecule type" value="Genomic_DNA"/>
</dbReference>
<dbReference type="EC" id="2.7.13.3" evidence="2"/>
<dbReference type="SMART" id="SM00091">
    <property type="entry name" value="PAS"/>
    <property type="match status" value="2"/>
</dbReference>
<dbReference type="InterPro" id="IPR029016">
    <property type="entry name" value="GAF-like_dom_sf"/>
</dbReference>
<dbReference type="AlphaFoldDB" id="A0AAE3NZ75"/>
<dbReference type="InterPro" id="IPR005467">
    <property type="entry name" value="His_kinase_dom"/>
</dbReference>
<comment type="caution">
    <text evidence="12">The sequence shown here is derived from an EMBL/GenBank/DDBJ whole genome shotgun (WGS) entry which is preliminary data.</text>
</comment>
<dbReference type="CDD" id="cd00130">
    <property type="entry name" value="PAS"/>
    <property type="match status" value="2"/>
</dbReference>
<evidence type="ECO:0000256" key="4">
    <source>
        <dbReference type="ARBA" id="ARBA00022741"/>
    </source>
</evidence>
<dbReference type="InterPro" id="IPR035965">
    <property type="entry name" value="PAS-like_dom_sf"/>
</dbReference>
<dbReference type="PROSITE" id="PS50109">
    <property type="entry name" value="HIS_KIN"/>
    <property type="match status" value="1"/>
</dbReference>
<comment type="catalytic activity">
    <reaction evidence="1">
        <text>ATP + protein L-histidine = ADP + protein N-phospho-L-histidine.</text>
        <dbReference type="EC" id="2.7.13.3"/>
    </reaction>
</comment>
<dbReference type="GO" id="GO:0005524">
    <property type="term" value="F:ATP binding"/>
    <property type="evidence" value="ECO:0007669"/>
    <property type="project" value="UniProtKB-KW"/>
</dbReference>
<dbReference type="InterPro" id="IPR013656">
    <property type="entry name" value="PAS_4"/>
</dbReference>
<feature type="domain" description="PAS" evidence="10">
    <location>
        <begin position="424"/>
        <end position="472"/>
    </location>
</feature>
<dbReference type="InterPro" id="IPR001610">
    <property type="entry name" value="PAC"/>
</dbReference>
<keyword evidence="13" id="KW-1185">Reference proteome</keyword>
<keyword evidence="5" id="KW-0418">Kinase</keyword>
<keyword evidence="8" id="KW-0175">Coiled coil</keyword>
<accession>A0AAE3NZ75</accession>
<dbReference type="PROSITE" id="PS50113">
    <property type="entry name" value="PAC"/>
    <property type="match status" value="2"/>
</dbReference>
<dbReference type="RefSeq" id="WP_321534588.1">
    <property type="nucleotide sequence ID" value="NZ_JARGDL010000001.1"/>
</dbReference>
<evidence type="ECO:0000256" key="6">
    <source>
        <dbReference type="ARBA" id="ARBA00022840"/>
    </source>
</evidence>
<dbReference type="SUPFAM" id="SSF47384">
    <property type="entry name" value="Homodimeric domain of signal transducing histidine kinase"/>
    <property type="match status" value="1"/>
</dbReference>
<dbReference type="InterPro" id="IPR036097">
    <property type="entry name" value="HisK_dim/P_sf"/>
</dbReference>
<dbReference type="Gene3D" id="3.30.450.20">
    <property type="entry name" value="PAS domain"/>
    <property type="match status" value="2"/>
</dbReference>
<keyword evidence="4" id="KW-0547">Nucleotide-binding</keyword>
<dbReference type="InterPro" id="IPR004358">
    <property type="entry name" value="Sig_transdc_His_kin-like_C"/>
</dbReference>
<proteinExistence type="predicted"/>
<dbReference type="Pfam" id="PF13426">
    <property type="entry name" value="PAS_9"/>
    <property type="match status" value="1"/>
</dbReference>
<dbReference type="InterPro" id="IPR000014">
    <property type="entry name" value="PAS"/>
</dbReference>
<evidence type="ECO:0000313" key="13">
    <source>
        <dbReference type="Proteomes" id="UP001221302"/>
    </source>
</evidence>
<feature type="domain" description="PAC" evidence="11">
    <location>
        <begin position="500"/>
        <end position="552"/>
    </location>
</feature>
<feature type="domain" description="PAC" evidence="11">
    <location>
        <begin position="203"/>
        <end position="255"/>
    </location>
</feature>
<dbReference type="Gene3D" id="3.30.450.40">
    <property type="match status" value="1"/>
</dbReference>
<organism evidence="12 13">
    <name type="scientific">Stygiobacter electus</name>
    <dbReference type="NCBI Taxonomy" id="3032292"/>
    <lineage>
        <taxon>Bacteria</taxon>
        <taxon>Pseudomonadati</taxon>
        <taxon>Ignavibacteriota</taxon>
        <taxon>Ignavibacteria</taxon>
        <taxon>Ignavibacteriales</taxon>
        <taxon>Melioribacteraceae</taxon>
        <taxon>Stygiobacter</taxon>
    </lineage>
</organism>
<evidence type="ECO:0000259" key="11">
    <source>
        <dbReference type="PROSITE" id="PS50113"/>
    </source>
</evidence>
<dbReference type="Gene3D" id="1.10.287.130">
    <property type="match status" value="1"/>
</dbReference>
<keyword evidence="6" id="KW-0067">ATP-binding</keyword>